<proteinExistence type="predicted"/>
<dbReference type="AlphaFoldDB" id="A0A0B2QNJ8"/>
<evidence type="ECO:0000313" key="1">
    <source>
        <dbReference type="EMBL" id="KHN21252.1"/>
    </source>
</evidence>
<protein>
    <submittedName>
        <fullName evidence="1">Uncharacterized protein</fullName>
    </submittedName>
</protein>
<sequence length="180" mass="21166">MFMQFMETSQARFKANQNSIQNLEIEDGKSYSMENCWWEKELQPYNQYEEERISNLDNLLMQLMETSEATQHTIQNLEIQVGKLAKQVAKLPLVTREESFVEVEAYEESLVEEHDSREKDEGKERLGECDKCLSVILSLNTNTSLAMVWKAFPGYMIFMESLTKKQKFKEDVFYVTFMPP</sequence>
<accession>A0A0B2QNJ8</accession>
<name>A0A0B2QNJ8_GLYSO</name>
<dbReference type="Proteomes" id="UP000053555">
    <property type="component" value="Unassembled WGS sequence"/>
</dbReference>
<gene>
    <name evidence="1" type="ORF">glysoja_041803</name>
</gene>
<dbReference type="EMBL" id="KN658017">
    <property type="protein sequence ID" value="KHN21252.1"/>
    <property type="molecule type" value="Genomic_DNA"/>
</dbReference>
<organism evidence="1">
    <name type="scientific">Glycine soja</name>
    <name type="common">Wild soybean</name>
    <dbReference type="NCBI Taxonomy" id="3848"/>
    <lineage>
        <taxon>Eukaryota</taxon>
        <taxon>Viridiplantae</taxon>
        <taxon>Streptophyta</taxon>
        <taxon>Embryophyta</taxon>
        <taxon>Tracheophyta</taxon>
        <taxon>Spermatophyta</taxon>
        <taxon>Magnoliopsida</taxon>
        <taxon>eudicotyledons</taxon>
        <taxon>Gunneridae</taxon>
        <taxon>Pentapetalae</taxon>
        <taxon>rosids</taxon>
        <taxon>fabids</taxon>
        <taxon>Fabales</taxon>
        <taxon>Fabaceae</taxon>
        <taxon>Papilionoideae</taxon>
        <taxon>50 kb inversion clade</taxon>
        <taxon>NPAAA clade</taxon>
        <taxon>indigoferoid/millettioid clade</taxon>
        <taxon>Phaseoleae</taxon>
        <taxon>Glycine</taxon>
        <taxon>Glycine subgen. Soja</taxon>
    </lineage>
</organism>
<reference evidence="1" key="1">
    <citation type="submission" date="2014-07" db="EMBL/GenBank/DDBJ databases">
        <title>Identification of a novel salt tolerance gene in wild soybean by whole-genome sequencing.</title>
        <authorList>
            <person name="Lam H.-M."/>
            <person name="Qi X."/>
            <person name="Li M.-W."/>
            <person name="Liu X."/>
            <person name="Xie M."/>
            <person name="Ni M."/>
            <person name="Xu X."/>
        </authorList>
    </citation>
    <scope>NUCLEOTIDE SEQUENCE [LARGE SCALE GENOMIC DNA]</scope>
    <source>
        <tissue evidence="1">Root</tissue>
    </source>
</reference>